<dbReference type="RefSeq" id="XP_040775944.1">
    <property type="nucleotide sequence ID" value="XM_040916239.1"/>
</dbReference>
<accession>A0A9P4Y1K8</accession>
<gene>
    <name evidence="1" type="ORF">M406DRAFT_243964</name>
</gene>
<reference evidence="1" key="1">
    <citation type="journal article" date="2020" name="Phytopathology">
        <title>Genome sequence of the chestnut blight fungus Cryphonectria parasitica EP155: A fundamental resource for an archetypical invasive plant pathogen.</title>
        <authorList>
            <person name="Crouch J.A."/>
            <person name="Dawe A."/>
            <person name="Aerts A."/>
            <person name="Barry K."/>
            <person name="Churchill A.C.L."/>
            <person name="Grimwood J."/>
            <person name="Hillman B."/>
            <person name="Milgroom M.G."/>
            <person name="Pangilinan J."/>
            <person name="Smith M."/>
            <person name="Salamov A."/>
            <person name="Schmutz J."/>
            <person name="Yadav J."/>
            <person name="Grigoriev I.V."/>
            <person name="Nuss D."/>
        </authorList>
    </citation>
    <scope>NUCLEOTIDE SEQUENCE</scope>
    <source>
        <strain evidence="1">EP155</strain>
    </source>
</reference>
<organism evidence="1 2">
    <name type="scientific">Cryphonectria parasitica (strain ATCC 38755 / EP155)</name>
    <dbReference type="NCBI Taxonomy" id="660469"/>
    <lineage>
        <taxon>Eukaryota</taxon>
        <taxon>Fungi</taxon>
        <taxon>Dikarya</taxon>
        <taxon>Ascomycota</taxon>
        <taxon>Pezizomycotina</taxon>
        <taxon>Sordariomycetes</taxon>
        <taxon>Sordariomycetidae</taxon>
        <taxon>Diaporthales</taxon>
        <taxon>Cryphonectriaceae</taxon>
        <taxon>Cryphonectria-Endothia species complex</taxon>
        <taxon>Cryphonectria</taxon>
    </lineage>
</organism>
<comment type="caution">
    <text evidence="1">The sequence shown here is derived from an EMBL/GenBank/DDBJ whole genome shotgun (WGS) entry which is preliminary data.</text>
</comment>
<dbReference type="InterPro" id="IPR014937">
    <property type="entry name" value="DUF1810"/>
</dbReference>
<feature type="non-terminal residue" evidence="1">
    <location>
        <position position="1"/>
    </location>
</feature>
<dbReference type="Pfam" id="PF08837">
    <property type="entry name" value="DUF1810"/>
    <property type="match status" value="1"/>
</dbReference>
<evidence type="ECO:0000313" key="2">
    <source>
        <dbReference type="Proteomes" id="UP000803844"/>
    </source>
</evidence>
<evidence type="ECO:0008006" key="3">
    <source>
        <dbReference type="Google" id="ProtNLM"/>
    </source>
</evidence>
<protein>
    <recommendedName>
        <fullName evidence="3">Calpastatin</fullName>
    </recommendedName>
</protein>
<dbReference type="SUPFAM" id="SSF140736">
    <property type="entry name" value="Rv1873-like"/>
    <property type="match status" value="1"/>
</dbReference>
<sequence length="90" mass="10008">LQQGRKTSHWMWFIFPQAAGLSTSNIGQHYAIHSIAEARGYLSHNVLGRRLIEAMHAVEDSGETDLVSLFGSQVDADKFKSCLTLFSQAE</sequence>
<name>A0A9P4Y1K8_CRYP1</name>
<feature type="non-terminal residue" evidence="1">
    <location>
        <position position="90"/>
    </location>
</feature>
<dbReference type="InterPro" id="IPR036287">
    <property type="entry name" value="Rv1873-like_sf"/>
</dbReference>
<proteinExistence type="predicted"/>
<dbReference type="GeneID" id="63833368"/>
<dbReference type="AlphaFoldDB" id="A0A9P4Y1K8"/>
<dbReference type="OrthoDB" id="447037at2759"/>
<dbReference type="EMBL" id="MU032348">
    <property type="protein sequence ID" value="KAF3764983.1"/>
    <property type="molecule type" value="Genomic_DNA"/>
</dbReference>
<evidence type="ECO:0000313" key="1">
    <source>
        <dbReference type="EMBL" id="KAF3764983.1"/>
    </source>
</evidence>
<keyword evidence="2" id="KW-1185">Reference proteome</keyword>
<dbReference type="Gene3D" id="1.25.40.380">
    <property type="entry name" value="Protein of unknown function DUF1810"/>
    <property type="match status" value="1"/>
</dbReference>
<dbReference type="Proteomes" id="UP000803844">
    <property type="component" value="Unassembled WGS sequence"/>
</dbReference>